<comment type="caution">
    <text evidence="1">The sequence shown here is derived from an EMBL/GenBank/DDBJ whole genome shotgun (WGS) entry which is preliminary data.</text>
</comment>
<reference evidence="1 2" key="1">
    <citation type="submission" date="2016-03" db="EMBL/GenBank/DDBJ databases">
        <authorList>
            <person name="Heylen K."/>
            <person name="De Vos P."/>
            <person name="Vekeman B."/>
        </authorList>
    </citation>
    <scope>NUCLEOTIDE SEQUENCE [LARGE SCALE GENOMIC DNA]</scope>
    <source>
        <strain evidence="1 2">R-49807</strain>
    </source>
</reference>
<protein>
    <submittedName>
        <fullName evidence="1">Uncharacterized protein</fullName>
    </submittedName>
</protein>
<dbReference type="InterPro" id="IPR007497">
    <property type="entry name" value="SIMPL/DUF541"/>
</dbReference>
<dbReference type="EMBL" id="LUUL01000017">
    <property type="protein sequence ID" value="OAI29999.1"/>
    <property type="molecule type" value="Genomic_DNA"/>
</dbReference>
<proteinExistence type="predicted"/>
<keyword evidence="2" id="KW-1185">Reference proteome</keyword>
<dbReference type="RefSeq" id="WP_064024302.1">
    <property type="nucleotide sequence ID" value="NZ_CP023669.1"/>
</dbReference>
<sequence>MQKRLPTFIFLFLYTAVVFATQWPDFPVLFSTGSAEKEIPPNIATITFSVAAFDESPEKSLAIVKKQSLAIIDFYFSLGLHKDNLEAYDINKTAVREDNNYTELKILGYEVKQKISIVLPSLDNYTSLLEKLLRTSNVSDIETKFDIAERKEIESALIKEACADAQIKAENMANGMNASLEYPYAISEDGFHGLNEYFGVANPKPPMFKKSQYKEGDTAKIAYIPSRIRISKSVNVIYRLSNK</sequence>
<accession>A0A291IDU8</accession>
<gene>
    <name evidence="1" type="ORF">A1356_22655</name>
</gene>
<evidence type="ECO:0000313" key="2">
    <source>
        <dbReference type="Proteomes" id="UP000077734"/>
    </source>
</evidence>
<name>A0A291IDU8_9GAMM</name>
<dbReference type="Pfam" id="PF04402">
    <property type="entry name" value="SIMPL"/>
    <property type="match status" value="1"/>
</dbReference>
<dbReference type="InterPro" id="IPR052022">
    <property type="entry name" value="26kDa_periplasmic_antigen"/>
</dbReference>
<dbReference type="AlphaFoldDB" id="A0A291IDU8"/>
<dbReference type="GO" id="GO:0006974">
    <property type="term" value="P:DNA damage response"/>
    <property type="evidence" value="ECO:0007669"/>
    <property type="project" value="TreeGrafter"/>
</dbReference>
<dbReference type="KEGG" id="mko:MKLM6_0072"/>
<dbReference type="Proteomes" id="UP000077734">
    <property type="component" value="Unassembled WGS sequence"/>
</dbReference>
<dbReference type="PANTHER" id="PTHR34387">
    <property type="entry name" value="SLR1258 PROTEIN"/>
    <property type="match status" value="1"/>
</dbReference>
<dbReference type="Gene3D" id="3.30.70.2970">
    <property type="entry name" value="Protein of unknown function (DUF541), domain 2"/>
    <property type="match status" value="1"/>
</dbReference>
<organism evidence="1 2">
    <name type="scientific">Methylomonas koyamae</name>
    <dbReference type="NCBI Taxonomy" id="702114"/>
    <lineage>
        <taxon>Bacteria</taxon>
        <taxon>Pseudomonadati</taxon>
        <taxon>Pseudomonadota</taxon>
        <taxon>Gammaproteobacteria</taxon>
        <taxon>Methylococcales</taxon>
        <taxon>Methylococcaceae</taxon>
        <taxon>Methylomonas</taxon>
    </lineage>
</organism>
<dbReference type="Gene3D" id="3.30.110.170">
    <property type="entry name" value="Protein of unknown function (DUF541), domain 1"/>
    <property type="match status" value="1"/>
</dbReference>
<evidence type="ECO:0000313" key="1">
    <source>
        <dbReference type="EMBL" id="OAI29999.1"/>
    </source>
</evidence>
<dbReference type="PANTHER" id="PTHR34387:SF2">
    <property type="entry name" value="SLR1258 PROTEIN"/>
    <property type="match status" value="1"/>
</dbReference>